<dbReference type="EMBL" id="AM114193">
    <property type="protein sequence ID" value="CAJ38084.1"/>
    <property type="molecule type" value="Genomic_DNA"/>
</dbReference>
<reference evidence="1 2" key="1">
    <citation type="journal article" date="2006" name="Science">
        <title>Genome of rice cluster I archaea -- the key methane producers in the rice rhizosphere.</title>
        <authorList>
            <person name="Erkel C."/>
            <person name="Kube M."/>
            <person name="Reinhardt R."/>
            <person name="Liesack W."/>
        </authorList>
    </citation>
    <scope>NUCLEOTIDE SEQUENCE [LARGE SCALE GENOMIC DNA]</scope>
    <source>
        <strain evidence="2">DSM 22066 / NBRC 105507 / MRE50</strain>
    </source>
</reference>
<gene>
    <name evidence="1" type="ORF">RRC369</name>
</gene>
<protein>
    <submittedName>
        <fullName evidence="1">Uncharacterized protein</fullName>
    </submittedName>
</protein>
<name>Q0W0K9_METAR</name>
<keyword evidence="2" id="KW-1185">Reference proteome</keyword>
<sequence>MFSSGKWKLFSPWSILSLEVQVTHPLQEYFCEAKDGRIGDEKAREDITGLVNNMDLIKDACAIFGVEKNNDTACYTVGKVYDVHGESYGCVTVLSDDVVHVIGQDEQQEIHEKLNFMLVTTYLEFRRLCKDKEDAIEIWDGYLDLVMSRNFLPLYENGVRARLIHNGSIEQAKLPTVVYVLYQSYDAVYG</sequence>
<dbReference type="AlphaFoldDB" id="Q0W0K9"/>
<proteinExistence type="predicted"/>
<accession>Q0W0K9</accession>
<evidence type="ECO:0000313" key="2">
    <source>
        <dbReference type="Proteomes" id="UP000000663"/>
    </source>
</evidence>
<dbReference type="Proteomes" id="UP000000663">
    <property type="component" value="Chromosome"/>
</dbReference>
<dbReference type="STRING" id="351160.RRC369"/>
<dbReference type="KEGG" id="rci:RRC369"/>
<organism evidence="1 2">
    <name type="scientific">Methanocella arvoryzae (strain DSM 22066 / NBRC 105507 / MRE50)</name>
    <dbReference type="NCBI Taxonomy" id="351160"/>
    <lineage>
        <taxon>Archaea</taxon>
        <taxon>Methanobacteriati</taxon>
        <taxon>Methanobacteriota</taxon>
        <taxon>Stenosarchaea group</taxon>
        <taxon>Methanomicrobia</taxon>
        <taxon>Methanocellales</taxon>
        <taxon>Methanocellaceae</taxon>
        <taxon>Methanocella</taxon>
    </lineage>
</organism>
<evidence type="ECO:0000313" key="1">
    <source>
        <dbReference type="EMBL" id="CAJ38084.1"/>
    </source>
</evidence>